<proteinExistence type="inferred from homology"/>
<feature type="domain" description="Palmitoyltransferase DHHC" evidence="8">
    <location>
        <begin position="107"/>
        <end position="238"/>
    </location>
</feature>
<evidence type="ECO:0000256" key="2">
    <source>
        <dbReference type="ARBA" id="ARBA00022679"/>
    </source>
</evidence>
<comment type="similarity">
    <text evidence="7">Belongs to the DHHC palmitoyltransferase family.</text>
</comment>
<evidence type="ECO:0000256" key="6">
    <source>
        <dbReference type="ARBA" id="ARBA00023315"/>
    </source>
</evidence>
<keyword evidence="9" id="KW-1185">Reference proteome</keyword>
<evidence type="ECO:0000313" key="10">
    <source>
        <dbReference type="RefSeq" id="XP_016926749.3"/>
    </source>
</evidence>
<accession>A0AB39Z1H6</accession>
<dbReference type="Pfam" id="PF01529">
    <property type="entry name" value="DHHC"/>
    <property type="match status" value="1"/>
</dbReference>
<keyword evidence="3 7" id="KW-0812">Transmembrane</keyword>
<evidence type="ECO:0000256" key="5">
    <source>
        <dbReference type="ARBA" id="ARBA00023136"/>
    </source>
</evidence>
<feature type="transmembrane region" description="Helical" evidence="7">
    <location>
        <begin position="203"/>
        <end position="228"/>
    </location>
</feature>
<name>A0AB39Z1H6_DROSZ</name>
<comment type="subcellular location">
    <subcellularLocation>
        <location evidence="1">Membrane</location>
        <topology evidence="1">Multi-pass membrane protein</topology>
    </subcellularLocation>
</comment>
<evidence type="ECO:0000313" key="9">
    <source>
        <dbReference type="Proteomes" id="UP001652628"/>
    </source>
</evidence>
<comment type="domain">
    <text evidence="7">The DHHC domain is required for palmitoyltransferase activity.</text>
</comment>
<evidence type="ECO:0000259" key="8">
    <source>
        <dbReference type="Pfam" id="PF01529"/>
    </source>
</evidence>
<evidence type="ECO:0000256" key="3">
    <source>
        <dbReference type="ARBA" id="ARBA00022692"/>
    </source>
</evidence>
<gene>
    <name evidence="10" type="primary">LOC108007567</name>
</gene>
<dbReference type="AlphaFoldDB" id="A0AB39Z1H6"/>
<feature type="transmembrane region" description="Helical" evidence="7">
    <location>
        <begin position="151"/>
        <end position="172"/>
    </location>
</feature>
<evidence type="ECO:0000256" key="4">
    <source>
        <dbReference type="ARBA" id="ARBA00022989"/>
    </source>
</evidence>
<keyword evidence="6 7" id="KW-0012">Acyltransferase</keyword>
<dbReference type="PROSITE" id="PS50216">
    <property type="entry name" value="DHHC"/>
    <property type="match status" value="1"/>
</dbReference>
<dbReference type="InterPro" id="IPR001594">
    <property type="entry name" value="Palmitoyltrfase_DHHC"/>
</dbReference>
<dbReference type="GeneID" id="108007567"/>
<dbReference type="PANTHER" id="PTHR12246">
    <property type="entry name" value="PALMITOYLTRANSFERASE ZDHHC16"/>
    <property type="match status" value="1"/>
</dbReference>
<dbReference type="GO" id="GO:0016020">
    <property type="term" value="C:membrane"/>
    <property type="evidence" value="ECO:0007669"/>
    <property type="project" value="UniProtKB-SubCell"/>
</dbReference>
<keyword evidence="2 7" id="KW-0808">Transferase</keyword>
<dbReference type="RefSeq" id="XP_016926749.3">
    <property type="nucleotide sequence ID" value="XM_017071260.4"/>
</dbReference>
<dbReference type="GO" id="GO:0019706">
    <property type="term" value="F:protein-cysteine S-palmitoyltransferase activity"/>
    <property type="evidence" value="ECO:0007669"/>
    <property type="project" value="UniProtKB-EC"/>
</dbReference>
<feature type="transmembrane region" description="Helical" evidence="7">
    <location>
        <begin position="26"/>
        <end position="45"/>
    </location>
</feature>
<organism evidence="9 10">
    <name type="scientific">Drosophila suzukii</name>
    <name type="common">Spotted-wing drosophila fruit fly</name>
    <dbReference type="NCBI Taxonomy" id="28584"/>
    <lineage>
        <taxon>Eukaryota</taxon>
        <taxon>Metazoa</taxon>
        <taxon>Ecdysozoa</taxon>
        <taxon>Arthropoda</taxon>
        <taxon>Hexapoda</taxon>
        <taxon>Insecta</taxon>
        <taxon>Pterygota</taxon>
        <taxon>Neoptera</taxon>
        <taxon>Endopterygota</taxon>
        <taxon>Diptera</taxon>
        <taxon>Brachycera</taxon>
        <taxon>Muscomorpha</taxon>
        <taxon>Ephydroidea</taxon>
        <taxon>Drosophilidae</taxon>
        <taxon>Drosophila</taxon>
        <taxon>Sophophora</taxon>
    </lineage>
</organism>
<keyword evidence="5 7" id="KW-0472">Membrane</keyword>
<protein>
    <recommendedName>
        <fullName evidence="7">Palmitoyltransferase</fullName>
        <ecNumber evidence="7">2.3.1.225</ecNumber>
    </recommendedName>
</protein>
<evidence type="ECO:0000256" key="1">
    <source>
        <dbReference type="ARBA" id="ARBA00004141"/>
    </source>
</evidence>
<keyword evidence="4 7" id="KW-1133">Transmembrane helix</keyword>
<dbReference type="EC" id="2.3.1.225" evidence="7"/>
<sequence length="290" mass="33115">MDSPDQGDTNGNTSIPKRIERRIKPLVDSIAVSLNVSMILFFYFFDVFYVMPQFLGIFGQAVHFVVSTWLTYNILGNLRACTKTSNTVDTLPPEMLKPAEGEDSLWHFCDLCQRTVPPRSWHCKTCSTCILKRDHHCNFVGNCVGHNNQRYFMWFSFYAMIGSVLAFCDNLLYAHKHGIEFFDIFTMHLVLIVEFMHPGTHDLLAHFIIISILTMNIFAIIFPGALFLSQIVVIRNNSVMHSTSDRTYSLGIWENFAQVLGVRGFWTCLSPSIKSPLSHNGIQWKSKNTA</sequence>
<dbReference type="InterPro" id="IPR039859">
    <property type="entry name" value="PFA4/ZDH16/20/ERF2-like"/>
</dbReference>
<evidence type="ECO:0000256" key="7">
    <source>
        <dbReference type="RuleBase" id="RU079119"/>
    </source>
</evidence>
<comment type="catalytic activity">
    <reaction evidence="7">
        <text>L-cysteinyl-[protein] + hexadecanoyl-CoA = S-hexadecanoyl-L-cysteinyl-[protein] + CoA</text>
        <dbReference type="Rhea" id="RHEA:36683"/>
        <dbReference type="Rhea" id="RHEA-COMP:10131"/>
        <dbReference type="Rhea" id="RHEA-COMP:11032"/>
        <dbReference type="ChEBI" id="CHEBI:29950"/>
        <dbReference type="ChEBI" id="CHEBI:57287"/>
        <dbReference type="ChEBI" id="CHEBI:57379"/>
        <dbReference type="ChEBI" id="CHEBI:74151"/>
        <dbReference type="EC" id="2.3.1.225"/>
    </reaction>
</comment>
<reference evidence="10" key="1">
    <citation type="submission" date="2025-08" db="UniProtKB">
        <authorList>
            <consortium name="RefSeq"/>
        </authorList>
    </citation>
    <scope>IDENTIFICATION</scope>
</reference>
<dbReference type="Proteomes" id="UP001652628">
    <property type="component" value="Chromosome 3"/>
</dbReference>